<dbReference type="SUPFAM" id="SSF140931">
    <property type="entry name" value="Fic-like"/>
    <property type="match status" value="1"/>
</dbReference>
<name>A4X0H9_CERS5</name>
<evidence type="ECO:0000313" key="2">
    <source>
        <dbReference type="EMBL" id="ABP73143.1"/>
    </source>
</evidence>
<sequence length="130" mass="13924">MKPPVWVPLAAVFVIHDRQIARHGGGAGLRDRALLESGCSRPLNLWAYGSPSLEELSAAYAFGIVKAHAFIDGNKRTAFVTAITFLRLNDLVFRPDPVGGVQMMEGLAAGTVSEADFATWLQEGTTPLAS</sequence>
<dbReference type="PIRSF" id="PIRSF018297">
    <property type="entry name" value="Doc"/>
    <property type="match status" value="1"/>
</dbReference>
<protein>
    <recommendedName>
        <fullName evidence="1">Fido domain-containing protein</fullName>
    </recommendedName>
</protein>
<dbReference type="Gene3D" id="1.20.120.1870">
    <property type="entry name" value="Fic/DOC protein, Fido domain"/>
    <property type="match status" value="1"/>
</dbReference>
<dbReference type="InterPro" id="IPR036597">
    <property type="entry name" value="Fido-like_dom_sf"/>
</dbReference>
<dbReference type="AlphaFoldDB" id="A4X0H9"/>
<dbReference type="EMBL" id="CP000664">
    <property type="protein sequence ID" value="ABP73143.1"/>
    <property type="molecule type" value="Genomic_DNA"/>
</dbReference>
<proteinExistence type="predicted"/>
<dbReference type="PANTHER" id="PTHR39426">
    <property type="entry name" value="HOMOLOGY TO DEATH-ON-CURING PROTEIN OF PHAGE P1"/>
    <property type="match status" value="1"/>
</dbReference>
<dbReference type="PROSITE" id="PS51459">
    <property type="entry name" value="FIDO"/>
    <property type="match status" value="1"/>
</dbReference>
<geneLocation type="plasmid" evidence="2">
    <name>pRSPA03</name>
</geneLocation>
<dbReference type="eggNOG" id="COG3654">
    <property type="taxonomic scope" value="Bacteria"/>
</dbReference>
<dbReference type="KEGG" id="rsq:Rsph17025_4297"/>
<organism evidence="2">
    <name type="scientific">Cereibacter sphaeroides (strain ATCC 17025 / ATH 2.4.3)</name>
    <name type="common">Rhodobacter sphaeroides</name>
    <dbReference type="NCBI Taxonomy" id="349102"/>
    <lineage>
        <taxon>Bacteria</taxon>
        <taxon>Pseudomonadati</taxon>
        <taxon>Pseudomonadota</taxon>
        <taxon>Alphaproteobacteria</taxon>
        <taxon>Rhodobacterales</taxon>
        <taxon>Paracoccaceae</taxon>
        <taxon>Cereibacter</taxon>
    </lineage>
</organism>
<gene>
    <name evidence="2" type="ordered locus">Rsph17025_4297</name>
</gene>
<dbReference type="InterPro" id="IPR053737">
    <property type="entry name" value="Type_II_TA_Toxin"/>
</dbReference>
<dbReference type="GO" id="GO:0016301">
    <property type="term" value="F:kinase activity"/>
    <property type="evidence" value="ECO:0007669"/>
    <property type="project" value="InterPro"/>
</dbReference>
<accession>A4X0H9</accession>
<feature type="domain" description="Fido" evidence="1">
    <location>
        <begin position="7"/>
        <end position="123"/>
    </location>
</feature>
<evidence type="ECO:0000259" key="1">
    <source>
        <dbReference type="PROSITE" id="PS51459"/>
    </source>
</evidence>
<dbReference type="PANTHER" id="PTHR39426:SF1">
    <property type="entry name" value="HOMOLOGY TO DEATH-ON-CURING PROTEIN OF PHAGE P1"/>
    <property type="match status" value="1"/>
</dbReference>
<dbReference type="HOGENOM" id="CLU_115697_4_0_5"/>
<dbReference type="Pfam" id="PF02661">
    <property type="entry name" value="Fic"/>
    <property type="match status" value="1"/>
</dbReference>
<dbReference type="InterPro" id="IPR003812">
    <property type="entry name" value="Fido"/>
</dbReference>
<reference evidence="2" key="1">
    <citation type="submission" date="2007-04" db="EMBL/GenBank/DDBJ databases">
        <title>Complete sequence of plasmid pRSPA03 of Rhodobacter sphaeroides ATCC 17025.</title>
        <authorList>
            <consortium name="US DOE Joint Genome Institute"/>
            <person name="Copeland A."/>
            <person name="Lucas S."/>
            <person name="Lapidus A."/>
            <person name="Barry K."/>
            <person name="Detter J.C."/>
            <person name="Glavina del Rio T."/>
            <person name="Hammon N."/>
            <person name="Israni S."/>
            <person name="Dalin E."/>
            <person name="Tice H."/>
            <person name="Pitluck S."/>
            <person name="Chertkov O."/>
            <person name="Brettin T."/>
            <person name="Bruce D."/>
            <person name="Han C."/>
            <person name="Schmutz J."/>
            <person name="Larimer F."/>
            <person name="Land M."/>
            <person name="Hauser L."/>
            <person name="Kyrpides N."/>
            <person name="Kim E."/>
            <person name="Richardson P."/>
            <person name="Mackenzie C."/>
            <person name="Choudhary M."/>
            <person name="Donohue T.J."/>
            <person name="Kaplan S."/>
        </authorList>
    </citation>
    <scope>NUCLEOTIDE SEQUENCE [LARGE SCALE GENOMIC DNA]</scope>
    <source>
        <strain evidence="2">ATCC 17025</strain>
        <plasmid evidence="2">pRSPA03</plasmid>
    </source>
</reference>
<dbReference type="BioCyc" id="RSPH349102:G1G8M-4432-MONOMER"/>
<keyword evidence="2" id="KW-0614">Plasmid</keyword>
<dbReference type="NCBIfam" id="TIGR01550">
    <property type="entry name" value="DOC_P1"/>
    <property type="match status" value="1"/>
</dbReference>
<dbReference type="InterPro" id="IPR006440">
    <property type="entry name" value="Doc"/>
</dbReference>